<evidence type="ECO:0000313" key="1">
    <source>
        <dbReference type="EMBL" id="KAL0099869.1"/>
    </source>
</evidence>
<reference evidence="1 2" key="1">
    <citation type="submission" date="2023-03" db="EMBL/GenBank/DDBJ databases">
        <title>High recombination rates correlate with genetic variation in Cardiocondyla obscurior ants.</title>
        <authorList>
            <person name="Errbii M."/>
        </authorList>
    </citation>
    <scope>NUCLEOTIDE SEQUENCE [LARGE SCALE GENOMIC DNA]</scope>
    <source>
        <strain evidence="1">Alpha-2009</strain>
        <tissue evidence="1">Whole body</tissue>
    </source>
</reference>
<evidence type="ECO:0000313" key="2">
    <source>
        <dbReference type="Proteomes" id="UP001430953"/>
    </source>
</evidence>
<proteinExistence type="predicted"/>
<dbReference type="AlphaFoldDB" id="A0AAW2EC33"/>
<keyword evidence="2" id="KW-1185">Reference proteome</keyword>
<organism evidence="1 2">
    <name type="scientific">Cardiocondyla obscurior</name>
    <dbReference type="NCBI Taxonomy" id="286306"/>
    <lineage>
        <taxon>Eukaryota</taxon>
        <taxon>Metazoa</taxon>
        <taxon>Ecdysozoa</taxon>
        <taxon>Arthropoda</taxon>
        <taxon>Hexapoda</taxon>
        <taxon>Insecta</taxon>
        <taxon>Pterygota</taxon>
        <taxon>Neoptera</taxon>
        <taxon>Endopterygota</taxon>
        <taxon>Hymenoptera</taxon>
        <taxon>Apocrita</taxon>
        <taxon>Aculeata</taxon>
        <taxon>Formicoidea</taxon>
        <taxon>Formicidae</taxon>
        <taxon>Myrmicinae</taxon>
        <taxon>Cardiocondyla</taxon>
    </lineage>
</organism>
<dbReference type="Proteomes" id="UP001430953">
    <property type="component" value="Unassembled WGS sequence"/>
</dbReference>
<sequence length="130" mass="14357">MQERLKGNHFRCPNKRVSSATLAGSFEPSHEPIASRHGALYDRIVPVGADAAIYCFHVPIYFNGKFFFAAGVVRRFSDRKRNILGWLRGRYAQLCELSGPELKGISEMCALPSQVLLSVAPPQVTPGRPG</sequence>
<accession>A0AAW2EC33</accession>
<name>A0AAW2EC33_9HYME</name>
<dbReference type="EMBL" id="JADYXP020000027">
    <property type="protein sequence ID" value="KAL0099869.1"/>
    <property type="molecule type" value="Genomic_DNA"/>
</dbReference>
<gene>
    <name evidence="1" type="ORF">PUN28_019947</name>
</gene>
<protein>
    <submittedName>
        <fullName evidence="1">Uncharacterized protein</fullName>
    </submittedName>
</protein>
<comment type="caution">
    <text evidence="1">The sequence shown here is derived from an EMBL/GenBank/DDBJ whole genome shotgun (WGS) entry which is preliminary data.</text>
</comment>